<dbReference type="AlphaFoldDB" id="L9KVL0"/>
<feature type="region of interest" description="Disordered" evidence="1">
    <location>
        <begin position="11"/>
        <end position="39"/>
    </location>
</feature>
<proteinExistence type="predicted"/>
<gene>
    <name evidence="2" type="ORF">TREES_T100006450</name>
</gene>
<evidence type="ECO:0000256" key="1">
    <source>
        <dbReference type="SAM" id="MobiDB-lite"/>
    </source>
</evidence>
<accession>L9KVL0</accession>
<protein>
    <submittedName>
        <fullName evidence="2">Uncharacterized protein</fullName>
    </submittedName>
</protein>
<dbReference type="EMBL" id="KB320639">
    <property type="protein sequence ID" value="ELW66733.1"/>
    <property type="molecule type" value="Genomic_DNA"/>
</dbReference>
<dbReference type="Proteomes" id="UP000011518">
    <property type="component" value="Unassembled WGS sequence"/>
</dbReference>
<name>L9KVL0_TUPCH</name>
<organism evidence="2 3">
    <name type="scientific">Tupaia chinensis</name>
    <name type="common">Chinese tree shrew</name>
    <name type="synonym">Tupaia belangeri chinensis</name>
    <dbReference type="NCBI Taxonomy" id="246437"/>
    <lineage>
        <taxon>Eukaryota</taxon>
        <taxon>Metazoa</taxon>
        <taxon>Chordata</taxon>
        <taxon>Craniata</taxon>
        <taxon>Vertebrata</taxon>
        <taxon>Euteleostomi</taxon>
        <taxon>Mammalia</taxon>
        <taxon>Eutheria</taxon>
        <taxon>Euarchontoglires</taxon>
        <taxon>Scandentia</taxon>
        <taxon>Tupaiidae</taxon>
        <taxon>Tupaia</taxon>
    </lineage>
</organism>
<evidence type="ECO:0000313" key="3">
    <source>
        <dbReference type="Proteomes" id="UP000011518"/>
    </source>
</evidence>
<reference evidence="3" key="1">
    <citation type="submission" date="2012-07" db="EMBL/GenBank/DDBJ databases">
        <title>Genome of the Chinese tree shrew, a rising model animal genetically related to primates.</title>
        <authorList>
            <person name="Zhang G."/>
            <person name="Fan Y."/>
            <person name="Yao Y."/>
            <person name="Huang Z."/>
        </authorList>
    </citation>
    <scope>NUCLEOTIDE SEQUENCE [LARGE SCALE GENOMIC DNA]</scope>
</reference>
<evidence type="ECO:0000313" key="2">
    <source>
        <dbReference type="EMBL" id="ELW66733.1"/>
    </source>
</evidence>
<dbReference type="InParanoid" id="L9KVL0"/>
<reference evidence="3" key="2">
    <citation type="journal article" date="2013" name="Nat. Commun.">
        <title>Genome of the Chinese tree shrew.</title>
        <authorList>
            <person name="Fan Y."/>
            <person name="Huang Z.Y."/>
            <person name="Cao C.C."/>
            <person name="Chen C.S."/>
            <person name="Chen Y.X."/>
            <person name="Fan D.D."/>
            <person name="He J."/>
            <person name="Hou H.L."/>
            <person name="Hu L."/>
            <person name="Hu X.T."/>
            <person name="Jiang X.T."/>
            <person name="Lai R."/>
            <person name="Lang Y.S."/>
            <person name="Liang B."/>
            <person name="Liao S.G."/>
            <person name="Mu D."/>
            <person name="Ma Y.Y."/>
            <person name="Niu Y.Y."/>
            <person name="Sun X.Q."/>
            <person name="Xia J.Q."/>
            <person name="Xiao J."/>
            <person name="Xiong Z.Q."/>
            <person name="Xu L."/>
            <person name="Yang L."/>
            <person name="Zhang Y."/>
            <person name="Zhao W."/>
            <person name="Zhao X.D."/>
            <person name="Zheng Y.T."/>
            <person name="Zhou J.M."/>
            <person name="Zhu Y.B."/>
            <person name="Zhang G.J."/>
            <person name="Wang J."/>
            <person name="Yao Y.G."/>
        </authorList>
    </citation>
    <scope>NUCLEOTIDE SEQUENCE [LARGE SCALE GENOMIC DNA]</scope>
</reference>
<keyword evidence="3" id="KW-1185">Reference proteome</keyword>
<feature type="compositionally biased region" description="Polar residues" evidence="1">
    <location>
        <begin position="11"/>
        <end position="36"/>
    </location>
</feature>
<sequence>MQPALGVLKATWQSLGTQTPSRSPNQGTASPPNAQESACPGCPCPAHLGLPLLVQASRAWYECPISTLSPSLGSREQCFVEAVRARGQPRPAGQQLEESWAAALIL</sequence>